<reference evidence="1" key="1">
    <citation type="submission" date="2022-03" db="EMBL/GenBank/DDBJ databases">
        <authorList>
            <person name="Sayadi A."/>
        </authorList>
    </citation>
    <scope>NUCLEOTIDE SEQUENCE</scope>
</reference>
<gene>
    <name evidence="1" type="ORF">ACAOBT_LOCUS20747</name>
</gene>
<organism evidence="1 2">
    <name type="scientific">Acanthoscelides obtectus</name>
    <name type="common">Bean weevil</name>
    <name type="synonym">Bruchus obtectus</name>
    <dbReference type="NCBI Taxonomy" id="200917"/>
    <lineage>
        <taxon>Eukaryota</taxon>
        <taxon>Metazoa</taxon>
        <taxon>Ecdysozoa</taxon>
        <taxon>Arthropoda</taxon>
        <taxon>Hexapoda</taxon>
        <taxon>Insecta</taxon>
        <taxon>Pterygota</taxon>
        <taxon>Neoptera</taxon>
        <taxon>Endopterygota</taxon>
        <taxon>Coleoptera</taxon>
        <taxon>Polyphaga</taxon>
        <taxon>Cucujiformia</taxon>
        <taxon>Chrysomeloidea</taxon>
        <taxon>Chrysomelidae</taxon>
        <taxon>Bruchinae</taxon>
        <taxon>Bruchini</taxon>
        <taxon>Acanthoscelides</taxon>
    </lineage>
</organism>
<accession>A0A9P0LBM0</accession>
<name>A0A9P0LBM0_ACAOB</name>
<keyword evidence="2" id="KW-1185">Reference proteome</keyword>
<sequence>MTEGFVVETGTVRTSFLHFVLTISKSAWPFLFSLRGPGNCLICGIF</sequence>
<evidence type="ECO:0000313" key="2">
    <source>
        <dbReference type="Proteomes" id="UP001152888"/>
    </source>
</evidence>
<dbReference type="EMBL" id="CAKOFQ010007138">
    <property type="protein sequence ID" value="CAH1992244.1"/>
    <property type="molecule type" value="Genomic_DNA"/>
</dbReference>
<evidence type="ECO:0000313" key="1">
    <source>
        <dbReference type="EMBL" id="CAH1992244.1"/>
    </source>
</evidence>
<proteinExistence type="predicted"/>
<dbReference type="AlphaFoldDB" id="A0A9P0LBM0"/>
<comment type="caution">
    <text evidence="1">The sequence shown here is derived from an EMBL/GenBank/DDBJ whole genome shotgun (WGS) entry which is preliminary data.</text>
</comment>
<dbReference type="Proteomes" id="UP001152888">
    <property type="component" value="Unassembled WGS sequence"/>
</dbReference>
<protein>
    <submittedName>
        <fullName evidence="1">Uncharacterized protein</fullName>
    </submittedName>
</protein>